<evidence type="ECO:0000256" key="5">
    <source>
        <dbReference type="ARBA" id="ARBA00022801"/>
    </source>
</evidence>
<reference evidence="10" key="1">
    <citation type="journal article" date="2019" name="Int. J. Syst. Evol. Microbiol.">
        <title>The Global Catalogue of Microorganisms (GCM) 10K type strain sequencing project: providing services to taxonomists for standard genome sequencing and annotation.</title>
        <authorList>
            <consortium name="The Broad Institute Genomics Platform"/>
            <consortium name="The Broad Institute Genome Sequencing Center for Infectious Disease"/>
            <person name="Wu L."/>
            <person name="Ma J."/>
        </authorList>
    </citation>
    <scope>NUCLEOTIDE SEQUENCE [LARGE SCALE GENOMIC DNA]</scope>
    <source>
        <strain evidence="10">KCTC 42586</strain>
    </source>
</reference>
<dbReference type="PANTHER" id="PTHR10030">
    <property type="entry name" value="ALPHA-L-FUCOSIDASE"/>
    <property type="match status" value="1"/>
</dbReference>
<evidence type="ECO:0000256" key="1">
    <source>
        <dbReference type="ARBA" id="ARBA00004071"/>
    </source>
</evidence>
<evidence type="ECO:0000259" key="8">
    <source>
        <dbReference type="Pfam" id="PF01120"/>
    </source>
</evidence>
<keyword evidence="6" id="KW-0326">Glycosidase</keyword>
<evidence type="ECO:0000256" key="3">
    <source>
        <dbReference type="ARBA" id="ARBA00012662"/>
    </source>
</evidence>
<evidence type="ECO:0000256" key="2">
    <source>
        <dbReference type="ARBA" id="ARBA00007951"/>
    </source>
</evidence>
<feature type="domain" description="Glycoside hydrolase family 29 N-terminal" evidence="8">
    <location>
        <begin position="43"/>
        <end position="351"/>
    </location>
</feature>
<dbReference type="PRINTS" id="PR00741">
    <property type="entry name" value="GLHYDRLASE29"/>
</dbReference>
<feature type="signal peptide" evidence="7">
    <location>
        <begin position="1"/>
        <end position="16"/>
    </location>
</feature>
<evidence type="ECO:0000256" key="4">
    <source>
        <dbReference type="ARBA" id="ARBA00022729"/>
    </source>
</evidence>
<organism evidence="9 10">
    <name type="scientific">Streptomyces coerulescens</name>
    <dbReference type="NCBI Taxonomy" id="29304"/>
    <lineage>
        <taxon>Bacteria</taxon>
        <taxon>Bacillati</taxon>
        <taxon>Actinomycetota</taxon>
        <taxon>Actinomycetes</taxon>
        <taxon>Kitasatosporales</taxon>
        <taxon>Streptomycetaceae</taxon>
        <taxon>Streptomyces</taxon>
    </lineage>
</organism>
<evidence type="ECO:0000313" key="9">
    <source>
        <dbReference type="EMBL" id="MFC5220701.1"/>
    </source>
</evidence>
<name>A0ABW0D0V2_STRCD</name>
<dbReference type="InterPro" id="IPR057739">
    <property type="entry name" value="Glyco_hydro_29_N"/>
</dbReference>
<dbReference type="SUPFAM" id="SSF51445">
    <property type="entry name" value="(Trans)glycosidases"/>
    <property type="match status" value="1"/>
</dbReference>
<evidence type="ECO:0000313" key="10">
    <source>
        <dbReference type="Proteomes" id="UP001596263"/>
    </source>
</evidence>
<gene>
    <name evidence="9" type="ORF">ACFPQ9_43555</name>
</gene>
<dbReference type="PANTHER" id="PTHR10030:SF37">
    <property type="entry name" value="ALPHA-L-FUCOSIDASE-RELATED"/>
    <property type="match status" value="1"/>
</dbReference>
<protein>
    <recommendedName>
        <fullName evidence="3">alpha-L-fucosidase</fullName>
        <ecNumber evidence="3">3.2.1.51</ecNumber>
    </recommendedName>
</protein>
<dbReference type="InterPro" id="IPR016286">
    <property type="entry name" value="FUC_metazoa-typ"/>
</dbReference>
<dbReference type="InterPro" id="IPR017853">
    <property type="entry name" value="GH"/>
</dbReference>
<proteinExistence type="inferred from homology"/>
<accession>A0ABW0D0V2</accession>
<dbReference type="Pfam" id="PF01120">
    <property type="entry name" value="Alpha_L_fucos"/>
    <property type="match status" value="1"/>
</dbReference>
<evidence type="ECO:0000256" key="6">
    <source>
        <dbReference type="ARBA" id="ARBA00023295"/>
    </source>
</evidence>
<dbReference type="Proteomes" id="UP001596263">
    <property type="component" value="Unassembled WGS sequence"/>
</dbReference>
<sequence length="459" mass="50328">MAALPAAAALSSPAYALGGLQSAVAGPAAGLAAQDPGAVLASLRFGMFVHFNPSSVVGREIGWGRNAFRPGEAPGNQYHDPSVKSDPVYDAAYRDFLPAEDWAPRLAAKAKAVGMNYLVFTTKHHDGYPNFRADNVTRSAYPDYADTPMGRSGRDLTREIAEAARSAGLKIGFYYSQRDWTQPDYGKADYATYNGYMRQHLDQLLTQYGKIDFMWYDSIPYADRAVFQPPSLYDVPRSLQPGILVNDRAYTNMGYQPLPAELAGDFDTPEGHVGSFNVHRPWESCISVTPNGWSWQPNAALTDYPTALRMVSGTAVGGGNLLLNVPPMKTGYLEDRVNSVLDQVGSWMNYHERAVVDTRGGPYRSNQVAGATYRDDYLYLHIFDDFRTSKLRLPRLGAKVTSAACLDGRRLPFTETATGEVLLDLSGYSRGAPVFVVELRVDRNLTIDDVTSDGAAWAS</sequence>
<keyword evidence="4 7" id="KW-0732">Signal</keyword>
<dbReference type="InterPro" id="IPR000933">
    <property type="entry name" value="Glyco_hydro_29"/>
</dbReference>
<dbReference type="Gene3D" id="3.20.20.80">
    <property type="entry name" value="Glycosidases"/>
    <property type="match status" value="1"/>
</dbReference>
<dbReference type="EMBL" id="JBHSKM010000052">
    <property type="protein sequence ID" value="MFC5220701.1"/>
    <property type="molecule type" value="Genomic_DNA"/>
</dbReference>
<evidence type="ECO:0000256" key="7">
    <source>
        <dbReference type="SAM" id="SignalP"/>
    </source>
</evidence>
<dbReference type="EC" id="3.2.1.51" evidence="3"/>
<keyword evidence="10" id="KW-1185">Reference proteome</keyword>
<comment type="function">
    <text evidence="1">Alpha-L-fucosidase is responsible for hydrolyzing the alpha-1,6-linked fucose joined to the reducing-end N-acetylglucosamine of the carbohydrate moieties of glycoproteins.</text>
</comment>
<comment type="similarity">
    <text evidence="2">Belongs to the glycosyl hydrolase 29 family.</text>
</comment>
<feature type="chain" id="PRO_5046478177" description="alpha-L-fucosidase" evidence="7">
    <location>
        <begin position="17"/>
        <end position="459"/>
    </location>
</feature>
<keyword evidence="5" id="KW-0378">Hydrolase</keyword>
<dbReference type="RefSeq" id="WP_380865818.1">
    <property type="nucleotide sequence ID" value="NZ_JBHSKM010000052.1"/>
</dbReference>
<comment type="caution">
    <text evidence="9">The sequence shown here is derived from an EMBL/GenBank/DDBJ whole genome shotgun (WGS) entry which is preliminary data.</text>
</comment>
<dbReference type="SMART" id="SM00812">
    <property type="entry name" value="Alpha_L_fucos"/>
    <property type="match status" value="1"/>
</dbReference>